<feature type="domain" description="F-box" evidence="1">
    <location>
        <begin position="17"/>
        <end position="46"/>
    </location>
</feature>
<dbReference type="InterPro" id="IPR017451">
    <property type="entry name" value="F-box-assoc_interact_dom"/>
</dbReference>
<dbReference type="NCBIfam" id="TIGR01640">
    <property type="entry name" value="F_box_assoc_1"/>
    <property type="match status" value="1"/>
</dbReference>
<name>A0A6P5S0X5_PRUAV</name>
<reference evidence="4" key="1">
    <citation type="submission" date="2025-08" db="UniProtKB">
        <authorList>
            <consortium name="RefSeq"/>
        </authorList>
    </citation>
    <scope>IDENTIFICATION</scope>
</reference>
<evidence type="ECO:0000313" key="4">
    <source>
        <dbReference type="RefSeq" id="XP_021809194.1"/>
    </source>
</evidence>
<protein>
    <submittedName>
        <fullName evidence="4">F-box protein At1g30790-like</fullName>
    </submittedName>
</protein>
<dbReference type="PANTHER" id="PTHR31111:SF138">
    <property type="entry name" value="F-BOX ASSOCIATED DOMAIN-CONTAINING PROTEIN"/>
    <property type="match status" value="1"/>
</dbReference>
<dbReference type="Pfam" id="PF00646">
    <property type="entry name" value="F-box"/>
    <property type="match status" value="1"/>
</dbReference>
<dbReference type="RefSeq" id="XP_021809194.1">
    <property type="nucleotide sequence ID" value="XM_021953502.1"/>
</dbReference>
<dbReference type="AlphaFoldDB" id="A0A6P5S0X5"/>
<keyword evidence="3" id="KW-1185">Reference proteome</keyword>
<evidence type="ECO:0000259" key="1">
    <source>
        <dbReference type="Pfam" id="PF00646"/>
    </source>
</evidence>
<dbReference type="Proteomes" id="UP000515124">
    <property type="component" value="Unplaced"/>
</dbReference>
<dbReference type="SUPFAM" id="SSF81383">
    <property type="entry name" value="F-box domain"/>
    <property type="match status" value="1"/>
</dbReference>
<organism evidence="3 4">
    <name type="scientific">Prunus avium</name>
    <name type="common">Cherry</name>
    <name type="synonym">Cerasus avium</name>
    <dbReference type="NCBI Taxonomy" id="42229"/>
    <lineage>
        <taxon>Eukaryota</taxon>
        <taxon>Viridiplantae</taxon>
        <taxon>Streptophyta</taxon>
        <taxon>Embryophyta</taxon>
        <taxon>Tracheophyta</taxon>
        <taxon>Spermatophyta</taxon>
        <taxon>Magnoliopsida</taxon>
        <taxon>eudicotyledons</taxon>
        <taxon>Gunneridae</taxon>
        <taxon>Pentapetalae</taxon>
        <taxon>rosids</taxon>
        <taxon>fabids</taxon>
        <taxon>Rosales</taxon>
        <taxon>Rosaceae</taxon>
        <taxon>Amygdaloideae</taxon>
        <taxon>Amygdaleae</taxon>
        <taxon>Prunus</taxon>
    </lineage>
</organism>
<gene>
    <name evidence="4" type="primary">LOC110752776</name>
</gene>
<dbReference type="GeneID" id="110752776"/>
<accession>A0A6P5S0X5</accession>
<evidence type="ECO:0000259" key="2">
    <source>
        <dbReference type="Pfam" id="PF08268"/>
    </source>
</evidence>
<dbReference type="CDD" id="cd22157">
    <property type="entry name" value="F-box_AtFBW1-like"/>
    <property type="match status" value="1"/>
</dbReference>
<evidence type="ECO:0000313" key="3">
    <source>
        <dbReference type="Proteomes" id="UP000515124"/>
    </source>
</evidence>
<dbReference type="KEGG" id="pavi:110752776"/>
<feature type="domain" description="F-box associated beta-propeller type 3" evidence="2">
    <location>
        <begin position="72"/>
        <end position="365"/>
    </location>
</feature>
<dbReference type="Gene3D" id="1.20.1280.50">
    <property type="match status" value="1"/>
</dbReference>
<sequence length="425" mass="48568">MEPTAGPELPSQITCFEILPRLPSKSLMRFKCVCKSWSSLICDPSFVSAHQNLGCNKNTHLLLTAWDKPTTQRHFFSLEINQQGSLIPVHLLSLPTLRTKNEHLYHVQSINGLVCLYLHNTSVPNQTDPEHPIRIFNPSTRESITLPHASLASHTTNVAHHFGFSPLTNEYKVLQVQKLIPDALRGNHFVFKIFKLGTSSWRRIEVDLNDLPFDPLNCPFHKRSVCVNGAVHWMHWTENVIVVFDIGDEKFKAIPLPEDYNCFIHRVDYPIGSIVEVDGCVALIGDKRLMRMGMIGLWILRDYQNQVWVKETISFPFHWEKAGYPVPFCTIHTGELLLHSSRLSRHKPAHPRVLLYNMESKSFRESDEIVLPPESTCLNVVRLKLLASYDDSIVPLTKMRYGISHHQASIQMVHQENATCFCGVL</sequence>
<dbReference type="PANTHER" id="PTHR31111">
    <property type="entry name" value="BNAA05G37150D PROTEIN-RELATED"/>
    <property type="match status" value="1"/>
</dbReference>
<dbReference type="Pfam" id="PF08268">
    <property type="entry name" value="FBA_3"/>
    <property type="match status" value="1"/>
</dbReference>
<proteinExistence type="predicted"/>
<dbReference type="InterPro" id="IPR001810">
    <property type="entry name" value="F-box_dom"/>
</dbReference>
<dbReference type="InterPro" id="IPR036047">
    <property type="entry name" value="F-box-like_dom_sf"/>
</dbReference>
<dbReference type="InterPro" id="IPR013187">
    <property type="entry name" value="F-box-assoc_dom_typ3"/>
</dbReference>